<dbReference type="Proteomes" id="UP000602442">
    <property type="component" value="Unassembled WGS sequence"/>
</dbReference>
<keyword evidence="4 8" id="KW-0812">Transmembrane</keyword>
<evidence type="ECO:0000313" key="15">
    <source>
        <dbReference type="EMBL" id="MBH5321656.1"/>
    </source>
</evidence>
<feature type="domain" description="TonB-dependent receptor-like beta-barrel" evidence="13">
    <location>
        <begin position="376"/>
        <end position="681"/>
    </location>
</feature>
<dbReference type="EMBL" id="JAEANY010000001">
    <property type="protein sequence ID" value="MBH5321656.1"/>
    <property type="molecule type" value="Genomic_DNA"/>
</dbReference>
<keyword evidence="16" id="KW-1185">Reference proteome</keyword>
<dbReference type="PROSITE" id="PS52016">
    <property type="entry name" value="TONB_DEPENDENT_REC_3"/>
    <property type="match status" value="1"/>
</dbReference>
<protein>
    <submittedName>
        <fullName evidence="15">TonB-dependent receptor</fullName>
    </submittedName>
</protein>
<feature type="chain" id="PRO_5046620144" evidence="12">
    <location>
        <begin position="21"/>
        <end position="712"/>
    </location>
</feature>
<gene>
    <name evidence="15" type="ORF">I5L03_03530</name>
</gene>
<proteinExistence type="inferred from homology"/>
<accession>A0ABS0N333</accession>
<keyword evidence="12" id="KW-0732">Signal</keyword>
<dbReference type="Pfam" id="PF07715">
    <property type="entry name" value="Plug"/>
    <property type="match status" value="1"/>
</dbReference>
<evidence type="ECO:0000313" key="16">
    <source>
        <dbReference type="Proteomes" id="UP000602442"/>
    </source>
</evidence>
<keyword evidence="3 8" id="KW-1134">Transmembrane beta strand</keyword>
<organism evidence="15 16">
    <name type="scientific">Aurantiacibacter sediminis</name>
    <dbReference type="NCBI Taxonomy" id="2793064"/>
    <lineage>
        <taxon>Bacteria</taxon>
        <taxon>Pseudomonadati</taxon>
        <taxon>Pseudomonadota</taxon>
        <taxon>Alphaproteobacteria</taxon>
        <taxon>Sphingomonadales</taxon>
        <taxon>Erythrobacteraceae</taxon>
        <taxon>Aurantiacibacter</taxon>
    </lineage>
</organism>
<keyword evidence="5 9" id="KW-0798">TonB box</keyword>
<dbReference type="InterPro" id="IPR037066">
    <property type="entry name" value="Plug_dom_sf"/>
</dbReference>
<dbReference type="Gene3D" id="2.40.170.20">
    <property type="entry name" value="TonB-dependent receptor, beta-barrel domain"/>
    <property type="match status" value="1"/>
</dbReference>
<dbReference type="InterPro" id="IPR036942">
    <property type="entry name" value="Beta-barrel_TonB_sf"/>
</dbReference>
<evidence type="ECO:0000256" key="9">
    <source>
        <dbReference type="RuleBase" id="RU003357"/>
    </source>
</evidence>
<dbReference type="InterPro" id="IPR012910">
    <property type="entry name" value="Plug_dom"/>
</dbReference>
<dbReference type="SUPFAM" id="SSF56935">
    <property type="entry name" value="Porins"/>
    <property type="match status" value="1"/>
</dbReference>
<evidence type="ECO:0000256" key="12">
    <source>
        <dbReference type="SAM" id="SignalP"/>
    </source>
</evidence>
<comment type="subcellular location">
    <subcellularLocation>
        <location evidence="1 8">Cell outer membrane</location>
        <topology evidence="1 8">Multi-pass membrane protein</topology>
    </subcellularLocation>
</comment>
<feature type="coiled-coil region" evidence="10">
    <location>
        <begin position="224"/>
        <end position="253"/>
    </location>
</feature>
<name>A0ABS0N333_9SPHN</name>
<dbReference type="PANTHER" id="PTHR30069:SF40">
    <property type="entry name" value="TONB-DEPENDENT RECEPTOR NMB0964-RELATED"/>
    <property type="match status" value="1"/>
</dbReference>
<evidence type="ECO:0000256" key="11">
    <source>
        <dbReference type="SAM" id="MobiDB-lite"/>
    </source>
</evidence>
<comment type="similarity">
    <text evidence="8 9">Belongs to the TonB-dependent receptor family.</text>
</comment>
<comment type="caution">
    <text evidence="15">The sequence shown here is derived from an EMBL/GenBank/DDBJ whole genome shotgun (WGS) entry which is preliminary data.</text>
</comment>
<reference evidence="15 16" key="1">
    <citation type="submission" date="2020-11" db="EMBL/GenBank/DDBJ databases">
        <title>Erythrobacter sediminis sp. nov., a marine bacterium from a tidal flat of Garorim Bay.</title>
        <authorList>
            <person name="Kim D."/>
            <person name="Yoo Y."/>
            <person name="Kim J.-J."/>
        </authorList>
    </citation>
    <scope>NUCLEOTIDE SEQUENCE [LARGE SCALE GENOMIC DNA]</scope>
    <source>
        <strain evidence="15 16">JGD-13</strain>
    </source>
</reference>
<keyword evidence="6 8" id="KW-0472">Membrane</keyword>
<evidence type="ECO:0000256" key="10">
    <source>
        <dbReference type="SAM" id="Coils"/>
    </source>
</evidence>
<evidence type="ECO:0000256" key="6">
    <source>
        <dbReference type="ARBA" id="ARBA00023136"/>
    </source>
</evidence>
<evidence type="ECO:0000256" key="3">
    <source>
        <dbReference type="ARBA" id="ARBA00022452"/>
    </source>
</evidence>
<feature type="domain" description="TonB-dependent receptor plug" evidence="14">
    <location>
        <begin position="54"/>
        <end position="152"/>
    </location>
</feature>
<dbReference type="Gene3D" id="2.170.130.10">
    <property type="entry name" value="TonB-dependent receptor, plug domain"/>
    <property type="match status" value="1"/>
</dbReference>
<dbReference type="InterPro" id="IPR039426">
    <property type="entry name" value="TonB-dep_rcpt-like"/>
</dbReference>
<dbReference type="PANTHER" id="PTHR30069">
    <property type="entry name" value="TONB-DEPENDENT OUTER MEMBRANE RECEPTOR"/>
    <property type="match status" value="1"/>
</dbReference>
<evidence type="ECO:0000256" key="7">
    <source>
        <dbReference type="ARBA" id="ARBA00023237"/>
    </source>
</evidence>
<keyword evidence="2 8" id="KW-0813">Transport</keyword>
<keyword evidence="15" id="KW-0675">Receptor</keyword>
<evidence type="ECO:0000256" key="2">
    <source>
        <dbReference type="ARBA" id="ARBA00022448"/>
    </source>
</evidence>
<feature type="compositionally biased region" description="Acidic residues" evidence="11">
    <location>
        <begin position="306"/>
        <end position="325"/>
    </location>
</feature>
<evidence type="ECO:0000256" key="8">
    <source>
        <dbReference type="PROSITE-ProRule" id="PRU01360"/>
    </source>
</evidence>
<keyword evidence="10" id="KW-0175">Coiled coil</keyword>
<dbReference type="Pfam" id="PF00593">
    <property type="entry name" value="TonB_dep_Rec_b-barrel"/>
    <property type="match status" value="1"/>
</dbReference>
<evidence type="ECO:0000256" key="1">
    <source>
        <dbReference type="ARBA" id="ARBA00004571"/>
    </source>
</evidence>
<evidence type="ECO:0000259" key="13">
    <source>
        <dbReference type="Pfam" id="PF00593"/>
    </source>
</evidence>
<keyword evidence="7 8" id="KW-0998">Cell outer membrane</keyword>
<evidence type="ECO:0000256" key="5">
    <source>
        <dbReference type="ARBA" id="ARBA00023077"/>
    </source>
</evidence>
<feature type="signal peptide" evidence="12">
    <location>
        <begin position="1"/>
        <end position="20"/>
    </location>
</feature>
<evidence type="ECO:0000259" key="14">
    <source>
        <dbReference type="Pfam" id="PF07715"/>
    </source>
</evidence>
<dbReference type="InterPro" id="IPR000531">
    <property type="entry name" value="Beta-barrel_TonB"/>
</dbReference>
<feature type="region of interest" description="Disordered" evidence="11">
    <location>
        <begin position="296"/>
        <end position="325"/>
    </location>
</feature>
<sequence>MKKFAFSLLATAAMPLSAFAQDTSQQDADEDTIHQDRIIVQVDGLDDLSILAGQSVVSGEDLLRNRSGQIGEIIDTVPGVATTGFAPGASRPILRGLEGERVRVLTNGIGSIDASAASVDHAVSIDPLTARSIEILRGPATLLYGSSAIGGVVNVNDSRLPTELPEDGYELSAFVSGDTAYELREAGAAVDIGLGGDFVLHLSGSYRETDDFEIPGFQLTDDLRADLLADAAEEEEEMEFEEAEELREQANVTGFVPNSATETYSFAVGAGYVGEGFRVAASASYYDTFYGIPSGPGGHAHHGEEEHGDDDDHDEDHGEEEGEEQEIVSIDLEQVRFDFEAGVELGGFFEELVLRIGHSTYTHTELEGEETGTVFDVRGTEGRIELVQAPSDNWRGVTGAQFYIRDFAAVGAEAFIPPHETDQFSVFTLQEFFFGGFEVEAGARYESTNQDAFLLGIERDFDTFSGALGLSYNTPSGLRVGANLTRTERAPSGTELFADGPHLATQNFEIGDPDLDVESAWGIEGYVDASIGPVQLRASVYNNWFDDFIYLMETGAEEDELPVFMFAQEDADFFGFEIEASAELFEIGGGRLIADAGLGYIEAELNDGSALPRIPPLELLGALEWQSNLFDLRAEVEYYGDQTDVAAFEEETEGFTHVNLSASIHPFRTDRLVLLLQADNIFDEEGRRHTSFTKEFVPLAGRNFRVTARVNF</sequence>
<dbReference type="RefSeq" id="WP_197920296.1">
    <property type="nucleotide sequence ID" value="NZ_CAWPTA010000006.1"/>
</dbReference>
<evidence type="ECO:0000256" key="4">
    <source>
        <dbReference type="ARBA" id="ARBA00022692"/>
    </source>
</evidence>